<evidence type="ECO:0000256" key="5">
    <source>
        <dbReference type="ARBA" id="ARBA00022932"/>
    </source>
</evidence>
<dbReference type="GO" id="GO:0008408">
    <property type="term" value="F:3'-5' exonuclease activity"/>
    <property type="evidence" value="ECO:0007669"/>
    <property type="project" value="InterPro"/>
</dbReference>
<keyword evidence="9" id="KW-1185">Reference proteome</keyword>
<dbReference type="InterPro" id="IPR029460">
    <property type="entry name" value="DNAPol_HHH"/>
</dbReference>
<evidence type="ECO:0000256" key="3">
    <source>
        <dbReference type="ARBA" id="ARBA00022695"/>
    </source>
</evidence>
<dbReference type="InterPro" id="IPR040982">
    <property type="entry name" value="DNA_pol3_finger"/>
</dbReference>
<dbReference type="OrthoDB" id="9803237at2"/>
<dbReference type="InterPro" id="IPR004805">
    <property type="entry name" value="DnaE2/DnaE/PolC"/>
</dbReference>
<proteinExistence type="predicted"/>
<reference evidence="9" key="1">
    <citation type="submission" date="2016-01" db="EMBL/GenBank/DDBJ databases">
        <authorList>
            <person name="Mitreva M."/>
            <person name="Pepin K.H."/>
            <person name="Mihindukulasuriya K.A."/>
            <person name="Fulton R."/>
            <person name="Fronick C."/>
            <person name="O'Laughlin M."/>
            <person name="Miner T."/>
            <person name="Herter B."/>
            <person name="Rosa B.A."/>
            <person name="Cordes M."/>
            <person name="Tomlinson C."/>
            <person name="Wollam A."/>
            <person name="Palsikar V.B."/>
            <person name="Mardis E.R."/>
            <person name="Wilson R.K."/>
        </authorList>
    </citation>
    <scope>NUCLEOTIDE SEQUENCE [LARGE SCALE GENOMIC DNA]</scope>
    <source>
        <strain evidence="9">KA00274</strain>
    </source>
</reference>
<evidence type="ECO:0000256" key="2">
    <source>
        <dbReference type="ARBA" id="ARBA00022679"/>
    </source>
</evidence>
<evidence type="ECO:0000313" key="8">
    <source>
        <dbReference type="EMBL" id="KXB38775.1"/>
    </source>
</evidence>
<dbReference type="InterPro" id="IPR004013">
    <property type="entry name" value="PHP_dom"/>
</dbReference>
<dbReference type="Gene3D" id="1.10.10.1600">
    <property type="entry name" value="Bacterial DNA polymerase III alpha subunit, thumb domain"/>
    <property type="match status" value="1"/>
</dbReference>
<dbReference type="Gene3D" id="3.20.20.140">
    <property type="entry name" value="Metal-dependent hydrolases"/>
    <property type="match status" value="1"/>
</dbReference>
<evidence type="ECO:0000256" key="1">
    <source>
        <dbReference type="ARBA" id="ARBA00012417"/>
    </source>
</evidence>
<dbReference type="InterPro" id="IPR016195">
    <property type="entry name" value="Pol/histidinol_Pase-like"/>
</dbReference>
<evidence type="ECO:0000256" key="6">
    <source>
        <dbReference type="ARBA" id="ARBA00049244"/>
    </source>
</evidence>
<evidence type="ECO:0000256" key="4">
    <source>
        <dbReference type="ARBA" id="ARBA00022705"/>
    </source>
</evidence>
<dbReference type="GO" id="GO:0006260">
    <property type="term" value="P:DNA replication"/>
    <property type="evidence" value="ECO:0007669"/>
    <property type="project" value="UniProtKB-KW"/>
</dbReference>
<keyword evidence="5" id="KW-0239">DNA-directed DNA polymerase</keyword>
<dbReference type="Pfam" id="PF07733">
    <property type="entry name" value="DNA_pol3_alpha"/>
    <property type="match status" value="1"/>
</dbReference>
<comment type="caution">
    <text evidence="8">The sequence shown here is derived from an EMBL/GenBank/DDBJ whole genome shotgun (WGS) entry which is preliminary data.</text>
</comment>
<accession>A0A133Y6Q6</accession>
<dbReference type="EC" id="2.7.7.7" evidence="1"/>
<evidence type="ECO:0000313" key="9">
    <source>
        <dbReference type="Proteomes" id="UP000070080"/>
    </source>
</evidence>
<name>A0A133Y6Q6_9FIRM</name>
<dbReference type="Proteomes" id="UP000070080">
    <property type="component" value="Unassembled WGS sequence"/>
</dbReference>
<dbReference type="Gene3D" id="1.10.150.870">
    <property type="match status" value="1"/>
</dbReference>
<dbReference type="NCBIfam" id="NF004226">
    <property type="entry name" value="PRK05673.1"/>
    <property type="match status" value="1"/>
</dbReference>
<dbReference type="Pfam" id="PF14579">
    <property type="entry name" value="HHH_6"/>
    <property type="match status" value="1"/>
</dbReference>
<keyword evidence="2" id="KW-0808">Transferase</keyword>
<dbReference type="PATRIC" id="fig|1497955.3.peg.1461"/>
<dbReference type="NCBIfam" id="NF005298">
    <property type="entry name" value="PRK06826.1"/>
    <property type="match status" value="1"/>
</dbReference>
<evidence type="ECO:0000259" key="7">
    <source>
        <dbReference type="SMART" id="SM00481"/>
    </source>
</evidence>
<comment type="catalytic activity">
    <reaction evidence="6">
        <text>DNA(n) + a 2'-deoxyribonucleoside 5'-triphosphate = DNA(n+1) + diphosphate</text>
        <dbReference type="Rhea" id="RHEA:22508"/>
        <dbReference type="Rhea" id="RHEA-COMP:17339"/>
        <dbReference type="Rhea" id="RHEA-COMP:17340"/>
        <dbReference type="ChEBI" id="CHEBI:33019"/>
        <dbReference type="ChEBI" id="CHEBI:61560"/>
        <dbReference type="ChEBI" id="CHEBI:173112"/>
        <dbReference type="EC" id="2.7.7.7"/>
    </reaction>
</comment>
<protein>
    <recommendedName>
        <fullName evidence="1">DNA-directed DNA polymerase</fullName>
        <ecNumber evidence="1">2.7.7.7</ecNumber>
    </recommendedName>
</protein>
<dbReference type="NCBIfam" id="TIGR00594">
    <property type="entry name" value="polc"/>
    <property type="match status" value="1"/>
</dbReference>
<dbReference type="PANTHER" id="PTHR32294">
    <property type="entry name" value="DNA POLYMERASE III SUBUNIT ALPHA"/>
    <property type="match status" value="1"/>
</dbReference>
<dbReference type="CDD" id="cd12113">
    <property type="entry name" value="PHP_PolIIIA_DnaE3"/>
    <property type="match status" value="1"/>
</dbReference>
<keyword evidence="4" id="KW-0235">DNA replication</keyword>
<keyword evidence="3" id="KW-0548">Nucleotidyltransferase</keyword>
<dbReference type="InterPro" id="IPR003141">
    <property type="entry name" value="Pol/His_phosphatase_N"/>
</dbReference>
<organism evidence="8 9">
    <name type="scientific">Amygdalobacter nucleatus</name>
    <dbReference type="NCBI Taxonomy" id="3029274"/>
    <lineage>
        <taxon>Bacteria</taxon>
        <taxon>Bacillati</taxon>
        <taxon>Bacillota</taxon>
        <taxon>Clostridia</taxon>
        <taxon>Eubacteriales</taxon>
        <taxon>Oscillospiraceae</taxon>
        <taxon>Amygdalobacter</taxon>
    </lineage>
</organism>
<dbReference type="InterPro" id="IPR011708">
    <property type="entry name" value="DNA_pol3_alpha_NTPase_dom"/>
</dbReference>
<dbReference type="CDD" id="cd04485">
    <property type="entry name" value="DnaE_OBF"/>
    <property type="match status" value="1"/>
</dbReference>
<dbReference type="AlphaFoldDB" id="A0A133Y6Q6"/>
<dbReference type="EMBL" id="LSCV01000046">
    <property type="protein sequence ID" value="KXB38775.1"/>
    <property type="molecule type" value="Genomic_DNA"/>
</dbReference>
<dbReference type="SMART" id="SM00481">
    <property type="entry name" value="POLIIIAc"/>
    <property type="match status" value="1"/>
</dbReference>
<dbReference type="GO" id="GO:0003887">
    <property type="term" value="F:DNA-directed DNA polymerase activity"/>
    <property type="evidence" value="ECO:0007669"/>
    <property type="project" value="UniProtKB-KW"/>
</dbReference>
<sequence length="1258" mass="141169">MDREMESVQVNKFVHLHVHSEYSLLDGAIRIKDLPNKLQALGMNACAITDHGNMFGAVEFYKTMQAANMQAIIGVELYVTRGSRFSKTERSDRERYHLLVLVENNVGLRNLNILLSKAWLEGFYYKPRVDYDLLLKYHEGLICLSGCLGSEIDQALQADDYPLAKQIAERYKKLFGTDNFFLELQANDLPEQRLCNAELKHLAKELDLGVVATNDAHYLEQKDWEAHDILLCMQTNSLVSDPNRFRFLGGHSYYLKSADEMIAAFQDCPEAISNTVKIAERCKAMKMQFGKLYLPEFAAPDGLTSTDYLEQLAKAGLEARLAKHICSRFEVADYEARLKRELAVINSMGYTDYYLIVQDFINYAKSQGIPVGPGRGSGAASLVAYALRITDIDPLEYDLLFERFLNPERVSMPDFDIDFCYERRQEVIDYVTRKYGQNHVCQVIAFGTLAARACLKDVLRVCGKSPSEVTKLLRYMPNRPNITLKSTLEISKDIRKLYDTNAEFRHDYEIAEKLEGLPRHTSTHAAGVIISGKDIKAIAPLAKNDEAVVVQYDKDLIEQVGLLKFDFLGLRTLTVISAACQAIYEKTGQTIDFTKLAYADPAIYEDISRGQTGAVFQLESAGMTSFMQALKPDSLEDIIAGISLYRPGPMQQIPDYVKARHDPSQIKYLHPSLEKSLKVTYGSMVYQEQVMQIVRDLAGFSLGQSDIIRRAMAKKKPEELKRYEKIFIYGGKFAETDKEPVLGAVNNGVDEKSAKVIFDHILAFAGYAFNKAHAAGYAVLAYQTAWLKHYYPCEFMTAMLNSYINTPAQVAHYITMARSMDIQVLPPDINHSAAKFISNSEHTAIYYALGAIKNLGLNTALEIVSTREQAGPYKRLDQCLRTLQQYNVNKSKIEALIYAGALDCLEGNRLQKLIFSAEYLPLISQSKEQVSQQQISLFSLAEAETEQLPEIKLAADKAFTNLEELSYEKEYTSVYFKGHPLDNYPDLIKSAYCVTSADLRYLDQSLTDSTEAADEAFAFAGNLPVTLADGQEVLMYGLLQKVNKRINKKQVAWAILQLEDYTGDFEALCFSSVWEKCKADLQENQVYVFKGKVSAQGDFAAALIVDECLPYTAENLETLHSKLKNTAPKAKVSYANGENIIAKTKTLVKSTKQPVIAAQPQVKSTIEQPNLIANSQANYLAEAVLCLHLASDKSDQLAALGNLCKQYPGKNRVLVYDASLAQVIATRSKRGVQLSVEFLQKLAQLLGWNNIAIRFLTK</sequence>
<dbReference type="InterPro" id="IPR041931">
    <property type="entry name" value="DNA_pol3_alpha_thumb_dom"/>
</dbReference>
<gene>
    <name evidence="8" type="ORF">HMPREF1872_01497</name>
</gene>
<dbReference type="PANTHER" id="PTHR32294:SF0">
    <property type="entry name" value="DNA POLYMERASE III SUBUNIT ALPHA"/>
    <property type="match status" value="1"/>
</dbReference>
<dbReference type="SUPFAM" id="SSF89550">
    <property type="entry name" value="PHP domain-like"/>
    <property type="match status" value="1"/>
</dbReference>
<dbReference type="STRING" id="1497955.HMPREF1872_01497"/>
<feature type="domain" description="Polymerase/histidinol phosphatase N-terminal" evidence="7">
    <location>
        <begin position="14"/>
        <end position="81"/>
    </location>
</feature>
<dbReference type="Pfam" id="PF17657">
    <property type="entry name" value="DNA_pol3_finger"/>
    <property type="match status" value="1"/>
</dbReference>
<dbReference type="Pfam" id="PF02811">
    <property type="entry name" value="PHP"/>
    <property type="match status" value="1"/>
</dbReference>